<dbReference type="GO" id="GO:0015293">
    <property type="term" value="F:symporter activity"/>
    <property type="evidence" value="ECO:0007669"/>
    <property type="project" value="TreeGrafter"/>
</dbReference>
<evidence type="ECO:0008006" key="15">
    <source>
        <dbReference type="Google" id="ProtNLM"/>
    </source>
</evidence>
<feature type="transmembrane region" description="Helical" evidence="12">
    <location>
        <begin position="236"/>
        <end position="258"/>
    </location>
</feature>
<accession>A0A842HHW0</accession>
<keyword evidence="4" id="KW-1003">Cell membrane</keyword>
<evidence type="ECO:0000256" key="5">
    <source>
        <dbReference type="ARBA" id="ARBA00022692"/>
    </source>
</evidence>
<keyword evidence="9 12" id="KW-0472">Membrane</keyword>
<feature type="transmembrane region" description="Helical" evidence="12">
    <location>
        <begin position="73"/>
        <end position="95"/>
    </location>
</feature>
<comment type="caution">
    <text evidence="13">The sequence shown here is derived from an EMBL/GenBank/DDBJ whole genome shotgun (WGS) entry which is preliminary data.</text>
</comment>
<organism evidence="13 14">
    <name type="scientific">Ruficoccus amylovorans</name>
    <dbReference type="NCBI Taxonomy" id="1804625"/>
    <lineage>
        <taxon>Bacteria</taxon>
        <taxon>Pseudomonadati</taxon>
        <taxon>Verrucomicrobiota</taxon>
        <taxon>Opitutia</taxon>
        <taxon>Puniceicoccales</taxon>
        <taxon>Cerasicoccaceae</taxon>
        <taxon>Ruficoccus</taxon>
    </lineage>
</organism>
<protein>
    <recommendedName>
        <fullName evidence="15">Transporter</fullName>
    </recommendedName>
</protein>
<dbReference type="InterPro" id="IPR051163">
    <property type="entry name" value="Sodium:Solute_Symporter_SSF"/>
</dbReference>
<keyword evidence="8" id="KW-0406">Ion transport</keyword>
<name>A0A842HHW0_9BACT</name>
<dbReference type="EMBL" id="JACHVB010000058">
    <property type="protein sequence ID" value="MBC2595919.1"/>
    <property type="molecule type" value="Genomic_DNA"/>
</dbReference>
<feature type="transmembrane region" description="Helical" evidence="12">
    <location>
        <begin position="547"/>
        <end position="568"/>
    </location>
</feature>
<feature type="transmembrane region" description="Helical" evidence="12">
    <location>
        <begin position="311"/>
        <end position="335"/>
    </location>
</feature>
<evidence type="ECO:0000313" key="13">
    <source>
        <dbReference type="EMBL" id="MBC2595919.1"/>
    </source>
</evidence>
<keyword evidence="10" id="KW-0739">Sodium transport</keyword>
<evidence type="ECO:0000256" key="10">
    <source>
        <dbReference type="ARBA" id="ARBA00023201"/>
    </source>
</evidence>
<feature type="transmembrane region" description="Helical" evidence="12">
    <location>
        <begin position="467"/>
        <end position="485"/>
    </location>
</feature>
<feature type="transmembrane region" description="Helical" evidence="12">
    <location>
        <begin position="375"/>
        <end position="395"/>
    </location>
</feature>
<evidence type="ECO:0000313" key="14">
    <source>
        <dbReference type="Proteomes" id="UP000546464"/>
    </source>
</evidence>
<evidence type="ECO:0000256" key="1">
    <source>
        <dbReference type="ARBA" id="ARBA00004651"/>
    </source>
</evidence>
<keyword evidence="14" id="KW-1185">Reference proteome</keyword>
<evidence type="ECO:0000256" key="4">
    <source>
        <dbReference type="ARBA" id="ARBA00022475"/>
    </source>
</evidence>
<feature type="transmembrane region" description="Helical" evidence="12">
    <location>
        <begin position="120"/>
        <end position="141"/>
    </location>
</feature>
<reference evidence="13 14" key="1">
    <citation type="submission" date="2020-07" db="EMBL/GenBank/DDBJ databases">
        <authorList>
            <person name="Feng X."/>
        </authorList>
    </citation>
    <scope>NUCLEOTIDE SEQUENCE [LARGE SCALE GENOMIC DNA]</scope>
    <source>
        <strain evidence="13 14">JCM31066</strain>
    </source>
</reference>
<evidence type="ECO:0000256" key="7">
    <source>
        <dbReference type="ARBA" id="ARBA00023053"/>
    </source>
</evidence>
<evidence type="ECO:0000256" key="11">
    <source>
        <dbReference type="RuleBase" id="RU362091"/>
    </source>
</evidence>
<feature type="transmembrane region" description="Helical" evidence="12">
    <location>
        <begin position="6"/>
        <end position="23"/>
    </location>
</feature>
<comment type="similarity">
    <text evidence="2 11">Belongs to the sodium:solute symporter (SSF) (TC 2.A.21) family.</text>
</comment>
<feature type="transmembrane region" description="Helical" evidence="12">
    <location>
        <begin position="43"/>
        <end position="67"/>
    </location>
</feature>
<evidence type="ECO:0000256" key="2">
    <source>
        <dbReference type="ARBA" id="ARBA00006434"/>
    </source>
</evidence>
<dbReference type="PANTHER" id="PTHR42985">
    <property type="entry name" value="SODIUM-COUPLED MONOCARBOXYLATE TRANSPORTER"/>
    <property type="match status" value="1"/>
</dbReference>
<dbReference type="AlphaFoldDB" id="A0A842HHW0"/>
<evidence type="ECO:0000256" key="9">
    <source>
        <dbReference type="ARBA" id="ARBA00023136"/>
    </source>
</evidence>
<feature type="transmembrane region" description="Helical" evidence="12">
    <location>
        <begin position="270"/>
        <end position="291"/>
    </location>
</feature>
<dbReference type="Gene3D" id="1.20.1730.10">
    <property type="entry name" value="Sodium/glucose cotransporter"/>
    <property type="match status" value="1"/>
</dbReference>
<proteinExistence type="inferred from homology"/>
<comment type="subcellular location">
    <subcellularLocation>
        <location evidence="1">Cell membrane</location>
        <topology evidence="1">Multi-pass membrane protein</topology>
    </subcellularLocation>
</comment>
<evidence type="ECO:0000256" key="6">
    <source>
        <dbReference type="ARBA" id="ARBA00022989"/>
    </source>
</evidence>
<keyword evidence="6 12" id="KW-1133">Transmembrane helix</keyword>
<dbReference type="InterPro" id="IPR038377">
    <property type="entry name" value="Na/Glc_symporter_sf"/>
</dbReference>
<dbReference type="Proteomes" id="UP000546464">
    <property type="component" value="Unassembled WGS sequence"/>
</dbReference>
<keyword evidence="5 12" id="KW-0812">Transmembrane</keyword>
<feature type="transmembrane region" description="Helical" evidence="12">
    <location>
        <begin position="178"/>
        <end position="196"/>
    </location>
</feature>
<dbReference type="RefSeq" id="WP_185676847.1">
    <property type="nucleotide sequence ID" value="NZ_JACHVB010000058.1"/>
</dbReference>
<evidence type="ECO:0000256" key="12">
    <source>
        <dbReference type="SAM" id="Phobius"/>
    </source>
</evidence>
<gene>
    <name evidence="13" type="ORF">H5P28_16765</name>
</gene>
<feature type="transmembrane region" description="Helical" evidence="12">
    <location>
        <begin position="407"/>
        <end position="427"/>
    </location>
</feature>
<dbReference type="Pfam" id="PF00474">
    <property type="entry name" value="SSF"/>
    <property type="match status" value="1"/>
</dbReference>
<dbReference type="PROSITE" id="PS50283">
    <property type="entry name" value="NA_SOLUT_SYMP_3"/>
    <property type="match status" value="1"/>
</dbReference>
<keyword evidence="7" id="KW-0915">Sodium</keyword>
<evidence type="ECO:0000256" key="3">
    <source>
        <dbReference type="ARBA" id="ARBA00022448"/>
    </source>
</evidence>
<feature type="transmembrane region" description="Helical" evidence="12">
    <location>
        <begin position="521"/>
        <end position="541"/>
    </location>
</feature>
<feature type="transmembrane region" description="Helical" evidence="12">
    <location>
        <begin position="147"/>
        <end position="166"/>
    </location>
</feature>
<dbReference type="GO" id="GO:0006814">
    <property type="term" value="P:sodium ion transport"/>
    <property type="evidence" value="ECO:0007669"/>
    <property type="project" value="UniProtKB-KW"/>
</dbReference>
<sequence>MQTSDYITIGIYLVFLVAVGWFFGRLSHSSSDFVRGGGKATWWLVGSSSLMAGISAFTFTGNAAAAYEAGPTLLVIYLATICAFFIQGAWIAGWLRQTRAYTVADVLRWRFGPSVEQFKSYYGLIFGLFSGAIPLWALAVFCASVFNIPPVPMILILGTVVTLYSIRGGKWAVMGNDFVQSLVLFPITILVAWYCLKEVGGVQGLVDVFSRPDLKADFALIKPEGAFPDGKFTWKWMVVAFLIQLTGQLNLLTATRYLAAADGREASRAAYFCGFGMILGTLIWFTPPLVARALWAPEVQSIDVGQVGGSAYAVAAMQVLPNGLMGIMVSAMLAATLSTMDTTINTNAGIFIRNILPALRRVFGKEELSDQRSLFVGRVATVVLGAFNTGMAVWYSQMEGFGLFDSMLIIGSIIGMPLIIPMLAGLLIKSLPRWGFFSILGVAMIPSLWSLIDEAITGNDWNYVDRSIWVMIFGTVATFASMPFYRSQPAAFRQKVEAFFERMHTPLSEEERGESTDHVQAHMLGMTTLVMGGFILLLLFLPNPLSGRIAILSVAGCVLLVAGLLLLASHRIRLRQRKRDSAAASAMDNALECQGAAEDSHP</sequence>
<evidence type="ECO:0000256" key="8">
    <source>
        <dbReference type="ARBA" id="ARBA00023065"/>
    </source>
</evidence>
<dbReference type="PANTHER" id="PTHR42985:SF40">
    <property type="entry name" value="LD47995P-RELATED"/>
    <property type="match status" value="1"/>
</dbReference>
<dbReference type="GO" id="GO:0005886">
    <property type="term" value="C:plasma membrane"/>
    <property type="evidence" value="ECO:0007669"/>
    <property type="project" value="UniProtKB-SubCell"/>
</dbReference>
<feature type="transmembrane region" description="Helical" evidence="12">
    <location>
        <begin position="434"/>
        <end position="452"/>
    </location>
</feature>
<dbReference type="InterPro" id="IPR001734">
    <property type="entry name" value="Na/solute_symporter"/>
</dbReference>
<keyword evidence="3" id="KW-0813">Transport</keyword>